<evidence type="ECO:0000313" key="3">
    <source>
        <dbReference type="EMBL" id="KAG8465542.1"/>
    </source>
</evidence>
<proteinExistence type="predicted"/>
<feature type="region of interest" description="Disordered" evidence="1">
    <location>
        <begin position="772"/>
        <end position="810"/>
    </location>
</feature>
<sequence length="874" mass="90514">MLCRGRINLSEFARIDEAREVCATLPMLDKGSRPVALLAVGVKCHVINDLTLTRGMTTHVRAVETEPVPFDGEDSDGADCAPDVRVRKRDADARPDDDAVSCSSISTLRSLSTAASTSNSALAPHAQTAHSSGALGAGGGTASSNAELRAKADARLRAGAGSSVGTGGEQQWSAPSGVALSDGGSDSAGAQLANLALRSPVDRAQSQTAEDDTRVLEYALVSLPHWARYGDSGRPLAALLLASYATRVRSARYCATLADALADALWRARSDAPEIAYHVCCAAVLLTLCAADEEKLIARRVPPRRAAPRVASASTAVLRRQGASRAARYERQVAHSLNDRLREHAAACVRLFLRKAHDALNPLLAPAFLENALPPATAGSPPPAAVASRLSHAPTHVLAPAAPSTLPPPPPPPQPPPQPQPPIGLGGALPPPAAIAGAAVRGRAGQQLVIVELGKAVDLLLGARVPLALVRQAVAALARFVCAQLLNAMLHRAELCTSGNGVQLKLGVSLLEGWVEATAARVEAAGQPGTRSGSGCARSLLPGGNGVARGGGSGPQQPLAIGAAWAPALDAFAHVRQAADILIVEKAVLHSEADRRAVCPALHHTQVARLLRIFQPDEWTPEPPSAAEIDAIIASMHASANVPAVGARTHGGVPARAGGTRGDDGASAGASLAEGVAARMLLPPGLAHDDESASASASATASARASRPSTPGFPDEDVEVVLLDPFAFEPLPEAELQAALLGWTQRGIPIGPLAEWPALRFLQDFDIANFKPSAISEGDDDDVDDDDDDDDDDESDAERTDQSGEVSRAYTPLVDGAISSALLADLPHTRRFAPDARLRAASASAAARARGAPLSLARDDLRSLDDSMTEYETE</sequence>
<feature type="compositionally biased region" description="Low complexity" evidence="1">
    <location>
        <begin position="122"/>
        <end position="134"/>
    </location>
</feature>
<dbReference type="Proteomes" id="UP000751190">
    <property type="component" value="Unassembled WGS sequence"/>
</dbReference>
<accession>A0A8J5XP29</accession>
<feature type="region of interest" description="Disordered" evidence="1">
    <location>
        <begin position="645"/>
        <end position="669"/>
    </location>
</feature>
<feature type="compositionally biased region" description="Low complexity" evidence="1">
    <location>
        <begin position="693"/>
        <end position="710"/>
    </location>
</feature>
<dbReference type="SMART" id="SM01132">
    <property type="entry name" value="DIL"/>
    <property type="match status" value="1"/>
</dbReference>
<feature type="region of interest" description="Disordered" evidence="1">
    <location>
        <begin position="122"/>
        <end position="185"/>
    </location>
</feature>
<keyword evidence="4" id="KW-1185">Reference proteome</keyword>
<comment type="caution">
    <text evidence="3">The sequence shown here is derived from an EMBL/GenBank/DDBJ whole genome shotgun (WGS) entry which is preliminary data.</text>
</comment>
<feature type="domain" description="Dilute" evidence="2">
    <location>
        <begin position="331"/>
        <end position="642"/>
    </location>
</feature>
<feature type="region of interest" description="Disordered" evidence="1">
    <location>
        <begin position="843"/>
        <end position="874"/>
    </location>
</feature>
<dbReference type="PROSITE" id="PS51126">
    <property type="entry name" value="DILUTE"/>
    <property type="match status" value="1"/>
</dbReference>
<feature type="compositionally biased region" description="Low complexity" evidence="1">
    <location>
        <begin position="843"/>
        <end position="856"/>
    </location>
</feature>
<dbReference type="InterPro" id="IPR002710">
    <property type="entry name" value="Dilute_dom"/>
</dbReference>
<feature type="compositionally biased region" description="Acidic residues" evidence="1">
    <location>
        <begin position="777"/>
        <end position="796"/>
    </location>
</feature>
<dbReference type="InterPro" id="IPR052072">
    <property type="entry name" value="Vascular_dev_regulator"/>
</dbReference>
<evidence type="ECO:0000259" key="2">
    <source>
        <dbReference type="PROSITE" id="PS51126"/>
    </source>
</evidence>
<evidence type="ECO:0000313" key="4">
    <source>
        <dbReference type="Proteomes" id="UP000751190"/>
    </source>
</evidence>
<feature type="region of interest" description="Disordered" evidence="1">
    <location>
        <begin position="399"/>
        <end position="427"/>
    </location>
</feature>
<feature type="compositionally biased region" description="Pro residues" evidence="1">
    <location>
        <begin position="405"/>
        <end position="422"/>
    </location>
</feature>
<name>A0A8J5XP29_DIALT</name>
<reference evidence="3" key="1">
    <citation type="submission" date="2021-05" db="EMBL/GenBank/DDBJ databases">
        <title>The genome of the haptophyte Pavlova lutheri (Diacronema luteri, Pavlovales) - a model for lipid biosynthesis in eukaryotic algae.</title>
        <authorList>
            <person name="Hulatt C.J."/>
            <person name="Posewitz M.C."/>
        </authorList>
    </citation>
    <scope>NUCLEOTIDE SEQUENCE</scope>
    <source>
        <strain evidence="3">NIVA-4/92</strain>
    </source>
</reference>
<dbReference type="Pfam" id="PF01843">
    <property type="entry name" value="DIL"/>
    <property type="match status" value="1"/>
</dbReference>
<protein>
    <recommendedName>
        <fullName evidence="2">Dilute domain-containing protein</fullName>
    </recommendedName>
</protein>
<dbReference type="AlphaFoldDB" id="A0A8J5XP29"/>
<dbReference type="EMBL" id="JAGTXO010000010">
    <property type="protein sequence ID" value="KAG8465542.1"/>
    <property type="molecule type" value="Genomic_DNA"/>
</dbReference>
<dbReference type="PANTHER" id="PTHR16027">
    <property type="entry name" value="DILUTE DOMAIN-CONTAINING PROTEIN YPR089W"/>
    <property type="match status" value="1"/>
</dbReference>
<evidence type="ECO:0000256" key="1">
    <source>
        <dbReference type="SAM" id="MobiDB-lite"/>
    </source>
</evidence>
<feature type="region of interest" description="Disordered" evidence="1">
    <location>
        <begin position="687"/>
        <end position="716"/>
    </location>
</feature>
<gene>
    <name evidence="3" type="ORF">KFE25_002849</name>
</gene>
<organism evidence="3 4">
    <name type="scientific">Diacronema lutheri</name>
    <name type="common">Unicellular marine alga</name>
    <name type="synonym">Monochrysis lutheri</name>
    <dbReference type="NCBI Taxonomy" id="2081491"/>
    <lineage>
        <taxon>Eukaryota</taxon>
        <taxon>Haptista</taxon>
        <taxon>Haptophyta</taxon>
        <taxon>Pavlovophyceae</taxon>
        <taxon>Pavlovales</taxon>
        <taxon>Pavlovaceae</taxon>
        <taxon>Diacronema</taxon>
    </lineage>
</organism>
<dbReference type="PANTHER" id="PTHR16027:SF6">
    <property type="entry name" value="DILUTE DOMAIN-CONTAINING PROTEIN"/>
    <property type="match status" value="1"/>
</dbReference>